<keyword evidence="9" id="KW-0418">Kinase</keyword>
<keyword evidence="5" id="KW-0997">Cell inner membrane</keyword>
<feature type="modified residue" description="Phosphohistidine" evidence="14">
    <location>
        <position position="1135"/>
    </location>
</feature>
<dbReference type="InterPro" id="IPR035965">
    <property type="entry name" value="PAS-like_dom_sf"/>
</dbReference>
<dbReference type="InterPro" id="IPR004358">
    <property type="entry name" value="Sig_transdc_His_kin-like_C"/>
</dbReference>
<dbReference type="SUPFAM" id="SSF52172">
    <property type="entry name" value="CheY-like"/>
    <property type="match status" value="1"/>
</dbReference>
<dbReference type="SUPFAM" id="SSF47384">
    <property type="entry name" value="Homodimeric domain of signal transducing histidine kinase"/>
    <property type="match status" value="1"/>
</dbReference>
<dbReference type="SUPFAM" id="SSF55785">
    <property type="entry name" value="PYP-like sensor domain (PAS domain)"/>
    <property type="match status" value="1"/>
</dbReference>
<reference evidence="19" key="1">
    <citation type="submission" date="2024-06" db="EMBL/GenBank/DDBJ databases">
        <title>Multiomics insights into the TNT degradation mechanism by Pantoea sp. BJ2 isolated from an ammunition destruction site.</title>
        <authorList>
            <person name="Luo J."/>
        </authorList>
    </citation>
    <scope>NUCLEOTIDE SEQUENCE</scope>
    <source>
        <strain evidence="19">BJ2</strain>
    </source>
</reference>
<dbReference type="GO" id="GO:0005886">
    <property type="term" value="C:plasma membrane"/>
    <property type="evidence" value="ECO:0007669"/>
    <property type="project" value="UniProtKB-SubCell"/>
</dbReference>
<keyword evidence="7" id="KW-0808">Transferase</keyword>
<dbReference type="PRINTS" id="PR00344">
    <property type="entry name" value="BCTRLSENSOR"/>
</dbReference>
<accession>A0AAU7TW81</accession>
<comment type="catalytic activity">
    <reaction evidence="1">
        <text>ATP + protein L-histidine = ADP + protein N-phospho-L-histidine.</text>
        <dbReference type="EC" id="2.7.13.3"/>
    </reaction>
</comment>
<dbReference type="PROSITE" id="PS50110">
    <property type="entry name" value="RESPONSE_REGULATORY"/>
    <property type="match status" value="1"/>
</dbReference>
<dbReference type="SMART" id="SM00387">
    <property type="entry name" value="HATPase_c"/>
    <property type="match status" value="1"/>
</dbReference>
<dbReference type="SUPFAM" id="SSF55874">
    <property type="entry name" value="ATPase domain of HSP90 chaperone/DNA topoisomerase II/histidine kinase"/>
    <property type="match status" value="1"/>
</dbReference>
<dbReference type="SUPFAM" id="SSF47226">
    <property type="entry name" value="Histidine-containing phosphotransfer domain, HPT domain"/>
    <property type="match status" value="1"/>
</dbReference>
<dbReference type="InterPro" id="IPR049871">
    <property type="entry name" value="BvgS-like_periplasmic2"/>
</dbReference>
<evidence type="ECO:0000256" key="8">
    <source>
        <dbReference type="ARBA" id="ARBA00022692"/>
    </source>
</evidence>
<evidence type="ECO:0000256" key="15">
    <source>
        <dbReference type="PROSITE-ProRule" id="PRU00169"/>
    </source>
</evidence>
<proteinExistence type="predicted"/>
<evidence type="ECO:0000256" key="7">
    <source>
        <dbReference type="ARBA" id="ARBA00022679"/>
    </source>
</evidence>
<dbReference type="CDD" id="cd16922">
    <property type="entry name" value="HATPase_EvgS-ArcB-TorS-like"/>
    <property type="match status" value="1"/>
</dbReference>
<evidence type="ECO:0000259" key="18">
    <source>
        <dbReference type="PROSITE" id="PS50894"/>
    </source>
</evidence>
<evidence type="ECO:0000256" key="9">
    <source>
        <dbReference type="ARBA" id="ARBA00022777"/>
    </source>
</evidence>
<dbReference type="Gene3D" id="3.40.190.10">
    <property type="entry name" value="Periplasmic binding protein-like II"/>
    <property type="match status" value="4"/>
</dbReference>
<dbReference type="SUPFAM" id="SSF53850">
    <property type="entry name" value="Periplasmic binding protein-like II"/>
    <property type="match status" value="2"/>
</dbReference>
<dbReference type="EMBL" id="CP158292">
    <property type="protein sequence ID" value="XBV44808.1"/>
    <property type="molecule type" value="Genomic_DNA"/>
</dbReference>
<keyword evidence="6 15" id="KW-0597">Phosphoprotein</keyword>
<dbReference type="Gene3D" id="3.30.450.20">
    <property type="entry name" value="PAS domain"/>
    <property type="match status" value="1"/>
</dbReference>
<dbReference type="InterPro" id="IPR003594">
    <property type="entry name" value="HATPase_dom"/>
</dbReference>
<dbReference type="Gene3D" id="1.10.287.130">
    <property type="match status" value="1"/>
</dbReference>
<dbReference type="CDD" id="cd13707">
    <property type="entry name" value="PBP2_BvgS_D2"/>
    <property type="match status" value="1"/>
</dbReference>
<keyword evidence="10" id="KW-0547">Nucleotide-binding</keyword>
<keyword evidence="11" id="KW-1133">Transmembrane helix</keyword>
<dbReference type="SMART" id="SM00388">
    <property type="entry name" value="HisKA"/>
    <property type="match status" value="1"/>
</dbReference>
<dbReference type="InterPro" id="IPR011006">
    <property type="entry name" value="CheY-like_superfamily"/>
</dbReference>
<dbReference type="InterPro" id="IPR005467">
    <property type="entry name" value="His_kinase_dom"/>
</dbReference>
<dbReference type="GO" id="GO:0000155">
    <property type="term" value="F:phosphorelay sensor kinase activity"/>
    <property type="evidence" value="ECO:0007669"/>
    <property type="project" value="InterPro"/>
</dbReference>
<keyword evidence="12" id="KW-0902">Two-component regulatory system</keyword>
<dbReference type="PROSITE" id="PS50894">
    <property type="entry name" value="HPT"/>
    <property type="match status" value="1"/>
</dbReference>
<evidence type="ECO:0000256" key="12">
    <source>
        <dbReference type="ARBA" id="ARBA00023012"/>
    </source>
</evidence>
<dbReference type="InterPro" id="IPR008207">
    <property type="entry name" value="Sig_transdc_His_kin_Hpt_dom"/>
</dbReference>
<evidence type="ECO:0000259" key="16">
    <source>
        <dbReference type="PROSITE" id="PS50109"/>
    </source>
</evidence>
<gene>
    <name evidence="19" type="ORF">AAF463_00250</name>
</gene>
<dbReference type="Gene3D" id="3.30.565.10">
    <property type="entry name" value="Histidine kinase-like ATPase, C-terminal domain"/>
    <property type="match status" value="1"/>
</dbReference>
<comment type="subcellular location">
    <subcellularLocation>
        <location evidence="2">Cell inner membrane</location>
        <topology evidence="2">Multi-pass membrane protein</topology>
    </subcellularLocation>
</comment>
<keyword evidence="8" id="KW-0812">Transmembrane</keyword>
<feature type="domain" description="HPt" evidence="18">
    <location>
        <begin position="1096"/>
        <end position="1190"/>
    </location>
</feature>
<feature type="modified residue" description="4-aspartylphosphate" evidence="15">
    <location>
        <position position="1005"/>
    </location>
</feature>
<protein>
    <recommendedName>
        <fullName evidence="3">histidine kinase</fullName>
        <ecNumber evidence="3">2.7.13.3</ecNumber>
    </recommendedName>
</protein>
<dbReference type="Gene3D" id="3.40.50.2300">
    <property type="match status" value="1"/>
</dbReference>
<dbReference type="PANTHER" id="PTHR43047">
    <property type="entry name" value="TWO-COMPONENT HISTIDINE PROTEIN KINASE"/>
    <property type="match status" value="1"/>
</dbReference>
<dbReference type="InterPro" id="IPR001789">
    <property type="entry name" value="Sig_transdc_resp-reg_receiver"/>
</dbReference>
<dbReference type="PROSITE" id="PS50109">
    <property type="entry name" value="HIS_KIN"/>
    <property type="match status" value="1"/>
</dbReference>
<dbReference type="CDD" id="cd17546">
    <property type="entry name" value="REC_hyHK_CKI1_RcsC-like"/>
    <property type="match status" value="1"/>
</dbReference>
<evidence type="ECO:0000256" key="4">
    <source>
        <dbReference type="ARBA" id="ARBA00022475"/>
    </source>
</evidence>
<feature type="domain" description="Response regulatory" evidence="17">
    <location>
        <begin position="956"/>
        <end position="1071"/>
    </location>
</feature>
<dbReference type="FunFam" id="3.30.565.10:FF:000010">
    <property type="entry name" value="Sensor histidine kinase RcsC"/>
    <property type="match status" value="1"/>
</dbReference>
<dbReference type="InterPro" id="IPR036890">
    <property type="entry name" value="HATPase_C_sf"/>
</dbReference>
<evidence type="ECO:0000256" key="5">
    <source>
        <dbReference type="ARBA" id="ARBA00022519"/>
    </source>
</evidence>
<dbReference type="AlphaFoldDB" id="A0AAU7TW81"/>
<dbReference type="SMART" id="SM00062">
    <property type="entry name" value="PBPb"/>
    <property type="match status" value="1"/>
</dbReference>
<keyword evidence="10" id="KW-0067">ATP-binding</keyword>
<sequence length="1196" mass="133857">MRVHAYLLLLILSFLFPLKGMASAVPLILQSDTTPETVGAELPGSTWRWLAMKRQLTVALYGSGLPPVTQYEYDDVLRGIIPELVQSLGQSLSLQVKFVHYGSREEALEALQESHSSIDAVVAAPGKQPSLGPSVLITDDLLSPVPVMVRSDRAAKHHRPGANVIAVQEGLLSKEDLSTLYPDKEFTFYPDVKSALASVVLGKSDKALGDLIPVNFMIERHFANLLTLDSQVSTAIPGYRLYVRNDGTPLYHALNTVIQNISIAERELLLRRWDQGSVTAFLAKPLSLTREETDWIKNNPEVNILVSQFTAPFMLFDDRNNFYGITADVLNLIHLKTGLKFIPQREDYVNNAQKKLNDPALPMDMVGGVIWSPERAKQFLLTRPFMYSPNVLVMNEQDPSLPYHPGMRIGVPAGHAAVKWIREQYPAVKVTEIGNASLAMQELAEGKLDGVVTTMISADYIIARYYPAKLRIAGILPIGDAAVSLAVRRGAPELFSIINKALAAVPPKMYTDIISRWQGTPEAQFRTWTVYRGQFYLLAASAALLLITALLWGYANRRRVKANKLAEAKYQAELNFQDRLINGPPRPVYVFNNDGMIIRSNRAFRDFFSEEQHPLLTLPLQDRRNPLDDVFYSITSKWSDSGYETESVYESEFVLFNGFENRKIRHWITPYSDDQNRQAGWICGWQDITEYLQLLDEISHAKEAAELANRSKSQFLATMSHEIRTPLSAVIGLLELNVRDAAKPDPDSLRVAYDSAESLMGLIGDILDMSKIESGKLELQPEWLELRYITRQVTRVFDGLARQKGLMLNLHKNIPEVEIFTDPTKLRQIIANLVSNAIKFTEQGQVDVNVDLIVNEQTQKAHITISVRDTGVGIDKSTQDKVFRPFEQGGANDAAGTGLGLAITAELVKMMSGTLTLDSIPSIGTCIKVELNADYRASALSLQHSENRQKKARAVSILIADDHPANRLLLSRQLTILGHNVAEAENGKIALEKWKSAHFDLIITDCNMPVMDGLSLSKSIRAATSDPIVILGLTANAQLSEKERCIGAGMNDCLFRPLELNRLSDTLNFYFHETENKSNLTDWIDFDVMRDFLPEDNTVFTDFLGKVFEEGEKDLALAKNALDEGNSETLKQSLHKMGGALQILKVERITREILSIEELIDVEEDTSVIRQFVNALEIEFKSFRTSFEAWRDVNIQ</sequence>
<organism evidence="19">
    <name type="scientific">Pantoea sp. BJ2</name>
    <dbReference type="NCBI Taxonomy" id="3141322"/>
    <lineage>
        <taxon>Bacteria</taxon>
        <taxon>Pseudomonadati</taxon>
        <taxon>Pseudomonadota</taxon>
        <taxon>Gammaproteobacteria</taxon>
        <taxon>Enterobacterales</taxon>
        <taxon>Erwiniaceae</taxon>
        <taxon>Pantoea</taxon>
    </lineage>
</organism>
<evidence type="ECO:0000256" key="2">
    <source>
        <dbReference type="ARBA" id="ARBA00004429"/>
    </source>
</evidence>
<dbReference type="SMART" id="SM00448">
    <property type="entry name" value="REC"/>
    <property type="match status" value="1"/>
</dbReference>
<feature type="domain" description="Histidine kinase" evidence="16">
    <location>
        <begin position="718"/>
        <end position="935"/>
    </location>
</feature>
<evidence type="ECO:0000256" key="6">
    <source>
        <dbReference type="ARBA" id="ARBA00022553"/>
    </source>
</evidence>
<dbReference type="GO" id="GO:0009927">
    <property type="term" value="F:histidine phosphotransfer kinase activity"/>
    <property type="evidence" value="ECO:0007669"/>
    <property type="project" value="TreeGrafter"/>
</dbReference>
<evidence type="ECO:0000313" key="19">
    <source>
        <dbReference type="EMBL" id="XBV44808.1"/>
    </source>
</evidence>
<dbReference type="EC" id="2.7.13.3" evidence="3"/>
<evidence type="ECO:0000256" key="3">
    <source>
        <dbReference type="ARBA" id="ARBA00012438"/>
    </source>
</evidence>
<dbReference type="Gene3D" id="1.20.120.160">
    <property type="entry name" value="HPT domain"/>
    <property type="match status" value="1"/>
</dbReference>
<dbReference type="Pfam" id="PF00497">
    <property type="entry name" value="SBP_bac_3"/>
    <property type="match status" value="1"/>
</dbReference>
<dbReference type="InterPro" id="IPR003661">
    <property type="entry name" value="HisK_dim/P_dom"/>
</dbReference>
<evidence type="ECO:0000256" key="13">
    <source>
        <dbReference type="ARBA" id="ARBA00023136"/>
    </source>
</evidence>
<dbReference type="Pfam" id="PF02518">
    <property type="entry name" value="HATPase_c"/>
    <property type="match status" value="1"/>
</dbReference>
<evidence type="ECO:0000256" key="1">
    <source>
        <dbReference type="ARBA" id="ARBA00000085"/>
    </source>
</evidence>
<name>A0AAU7TW81_9GAMM</name>
<evidence type="ECO:0000259" key="17">
    <source>
        <dbReference type="PROSITE" id="PS50110"/>
    </source>
</evidence>
<dbReference type="InterPro" id="IPR001638">
    <property type="entry name" value="Solute-binding_3/MltF_N"/>
</dbReference>
<dbReference type="Pfam" id="PF00512">
    <property type="entry name" value="HisKA"/>
    <property type="match status" value="1"/>
</dbReference>
<dbReference type="CDD" id="cd00082">
    <property type="entry name" value="HisKA"/>
    <property type="match status" value="1"/>
</dbReference>
<dbReference type="InterPro" id="IPR036097">
    <property type="entry name" value="HisK_dim/P_sf"/>
</dbReference>
<dbReference type="Pfam" id="PF00072">
    <property type="entry name" value="Response_reg"/>
    <property type="match status" value="1"/>
</dbReference>
<evidence type="ECO:0000256" key="14">
    <source>
        <dbReference type="PROSITE-ProRule" id="PRU00110"/>
    </source>
</evidence>
<evidence type="ECO:0000256" key="10">
    <source>
        <dbReference type="ARBA" id="ARBA00022840"/>
    </source>
</evidence>
<dbReference type="InterPro" id="IPR036641">
    <property type="entry name" value="HPT_dom_sf"/>
</dbReference>
<keyword evidence="4" id="KW-1003">Cell membrane</keyword>
<keyword evidence="13" id="KW-0472">Membrane</keyword>
<dbReference type="RefSeq" id="WP_350261339.1">
    <property type="nucleotide sequence ID" value="NZ_CP158292.1"/>
</dbReference>
<evidence type="ECO:0000256" key="11">
    <source>
        <dbReference type="ARBA" id="ARBA00022989"/>
    </source>
</evidence>
<dbReference type="PANTHER" id="PTHR43047:SF72">
    <property type="entry name" value="OSMOSENSING HISTIDINE PROTEIN KINASE SLN1"/>
    <property type="match status" value="1"/>
</dbReference>